<accession>A0A512DBC0</accession>
<evidence type="ECO:0000313" key="1">
    <source>
        <dbReference type="EMBL" id="GEO33530.1"/>
    </source>
</evidence>
<evidence type="ECO:0008006" key="3">
    <source>
        <dbReference type="Google" id="ProtNLM"/>
    </source>
</evidence>
<name>A0A512DBC0_9CELL</name>
<reference evidence="1 2" key="1">
    <citation type="submission" date="2019-07" db="EMBL/GenBank/DDBJ databases">
        <title>Whole genome shotgun sequence of Cellulomonas aerilata NBRC 106308.</title>
        <authorList>
            <person name="Hosoyama A."/>
            <person name="Uohara A."/>
            <person name="Ohji S."/>
            <person name="Ichikawa N."/>
        </authorList>
    </citation>
    <scope>NUCLEOTIDE SEQUENCE [LARGE SCALE GENOMIC DNA]</scope>
    <source>
        <strain evidence="1 2">NBRC 106308</strain>
    </source>
</reference>
<gene>
    <name evidence="1" type="ORF">CAE01nite_12550</name>
</gene>
<comment type="caution">
    <text evidence="1">The sequence shown here is derived from an EMBL/GenBank/DDBJ whole genome shotgun (WGS) entry which is preliminary data.</text>
</comment>
<dbReference type="EMBL" id="BJYY01000010">
    <property type="protein sequence ID" value="GEO33530.1"/>
    <property type="molecule type" value="Genomic_DNA"/>
</dbReference>
<organism evidence="1 2">
    <name type="scientific">Cellulomonas aerilata</name>
    <dbReference type="NCBI Taxonomy" id="515326"/>
    <lineage>
        <taxon>Bacteria</taxon>
        <taxon>Bacillati</taxon>
        <taxon>Actinomycetota</taxon>
        <taxon>Actinomycetes</taxon>
        <taxon>Micrococcales</taxon>
        <taxon>Cellulomonadaceae</taxon>
        <taxon>Cellulomonas</taxon>
    </lineage>
</organism>
<proteinExistence type="predicted"/>
<protein>
    <recommendedName>
        <fullName evidence="3">Threonyl/alanyl tRNA synthetase SAD domain-containing protein</fullName>
    </recommendedName>
</protein>
<dbReference type="AlphaFoldDB" id="A0A512DBC0"/>
<dbReference type="Proteomes" id="UP000321181">
    <property type="component" value="Unassembled WGS sequence"/>
</dbReference>
<keyword evidence="2" id="KW-1185">Reference proteome</keyword>
<sequence length="51" mass="5184">MCELPAGRTDIACGGTHVHDLTALGGVTTSLRTGQVEGGLELTMETDVTAP</sequence>
<evidence type="ECO:0000313" key="2">
    <source>
        <dbReference type="Proteomes" id="UP000321181"/>
    </source>
</evidence>